<evidence type="ECO:0000259" key="3">
    <source>
        <dbReference type="Pfam" id="PF07261"/>
    </source>
</evidence>
<dbReference type="Gene3D" id="1.10.10.630">
    <property type="entry name" value="DnaD domain-like"/>
    <property type="match status" value="1"/>
</dbReference>
<feature type="compositionally biased region" description="Basic and acidic residues" evidence="2">
    <location>
        <begin position="51"/>
        <end position="71"/>
    </location>
</feature>
<protein>
    <recommendedName>
        <fullName evidence="3">DnaB/C C-terminal domain-containing protein</fullName>
    </recommendedName>
</protein>
<feature type="domain" description="DnaB/C C-terminal" evidence="3">
    <location>
        <begin position="73"/>
        <end position="148"/>
    </location>
</feature>
<dbReference type="AlphaFoldDB" id="A0A2Z3NC75"/>
<dbReference type="Proteomes" id="UP000246996">
    <property type="component" value="Chromosome"/>
</dbReference>
<dbReference type="EMBL" id="CP027303">
    <property type="protein sequence ID" value="AWO76468.1"/>
    <property type="molecule type" value="Genomic_DNA"/>
</dbReference>
<name>A0A2Z3NC75_GEOTH</name>
<dbReference type="InterPro" id="IPR034829">
    <property type="entry name" value="DnaD-like_sf"/>
</dbReference>
<reference evidence="5" key="1">
    <citation type="submission" date="2018-02" db="EMBL/GenBank/DDBJ databases">
        <title>The complete genome of bacterial strain SGAirxxxx.</title>
        <authorList>
            <person name="Schuster S.C."/>
        </authorList>
    </citation>
    <scope>NUCLEOTIDE SEQUENCE [LARGE SCALE GENOMIC DNA]</scope>
    <source>
        <strain evidence="5">SGAir0734</strain>
    </source>
</reference>
<dbReference type="Pfam" id="PF07261">
    <property type="entry name" value="DnaB_2"/>
    <property type="match status" value="1"/>
</dbReference>
<proteinExistence type="inferred from homology"/>
<accession>A0A2Z3NC75</accession>
<evidence type="ECO:0000313" key="5">
    <source>
        <dbReference type="Proteomes" id="UP000246996"/>
    </source>
</evidence>
<evidence type="ECO:0000313" key="4">
    <source>
        <dbReference type="EMBL" id="AWO76468.1"/>
    </source>
</evidence>
<evidence type="ECO:0000256" key="2">
    <source>
        <dbReference type="SAM" id="MobiDB-lite"/>
    </source>
</evidence>
<organism evidence="4 5">
    <name type="scientific">Geobacillus thermoleovorans</name>
    <name type="common">Bacillus thermoleovorans</name>
    <dbReference type="NCBI Taxonomy" id="33941"/>
    <lineage>
        <taxon>Bacteria</taxon>
        <taxon>Bacillati</taxon>
        <taxon>Bacillota</taxon>
        <taxon>Bacilli</taxon>
        <taxon>Bacillales</taxon>
        <taxon>Anoxybacillaceae</taxon>
        <taxon>Geobacillus</taxon>
        <taxon>Geobacillus thermoleovorans group</taxon>
    </lineage>
</organism>
<feature type="region of interest" description="Disordered" evidence="2">
    <location>
        <begin position="46"/>
        <end position="71"/>
    </location>
</feature>
<dbReference type="InterPro" id="IPR006343">
    <property type="entry name" value="DnaB/C_C"/>
</dbReference>
<evidence type="ECO:0000256" key="1">
    <source>
        <dbReference type="ARBA" id="ARBA00093462"/>
    </source>
</evidence>
<gene>
    <name evidence="4" type="ORF">C1N76_10855</name>
</gene>
<sequence>MEETGYIRRTKKRNNKGRFEGWEYEVYETPVFSEIGKTEVGFSGFGLTDPSNKEISNKEVSNKEIDDDKPNPFKEYEQAFGHLPPSILQHEFSQIISGGQFQEPEAILCEVIKRARERMPRNPAKYISSILKNLEYMGLFTMEAVREYNELHDRKTKRVGRVKKSADEVNWEEL</sequence>
<comment type="similarity">
    <text evidence="1">Belongs to the DnaB/DnaD family.</text>
</comment>